<feature type="transmembrane region" description="Helical" evidence="4">
    <location>
        <begin position="412"/>
        <end position="431"/>
    </location>
</feature>
<name>A0ABN5F7I5_9FLAO</name>
<dbReference type="PANTHER" id="PTHR11360">
    <property type="entry name" value="MONOCARBOXYLATE TRANSPORTER"/>
    <property type="match status" value="1"/>
</dbReference>
<feature type="transmembrane region" description="Helical" evidence="4">
    <location>
        <begin position="167"/>
        <end position="188"/>
    </location>
</feature>
<dbReference type="SUPFAM" id="SSF103473">
    <property type="entry name" value="MFS general substrate transporter"/>
    <property type="match status" value="1"/>
</dbReference>
<feature type="transmembrane region" description="Helical" evidence="4">
    <location>
        <begin position="293"/>
        <end position="315"/>
    </location>
</feature>
<evidence type="ECO:0000256" key="3">
    <source>
        <dbReference type="ARBA" id="ARBA00023136"/>
    </source>
</evidence>
<reference evidence="6 7" key="1">
    <citation type="submission" date="2017-02" db="EMBL/GenBank/DDBJ databases">
        <title>Trade-off between light-utilization and light-protection in marine flavobacteria.</title>
        <authorList>
            <person name="Kumagai Y."/>
            <person name="Yoshizawa S."/>
            <person name="Kogure K."/>
            <person name="Iwasaki W."/>
        </authorList>
    </citation>
    <scope>NUCLEOTIDE SEQUENCE [LARGE SCALE GENOMIC DNA]</scope>
    <source>
        <strain evidence="6 7">KCTC 23670</strain>
    </source>
</reference>
<dbReference type="EMBL" id="CP019336">
    <property type="protein sequence ID" value="AUC23076.1"/>
    <property type="molecule type" value="Genomic_DNA"/>
</dbReference>
<keyword evidence="1 4" id="KW-0812">Transmembrane</keyword>
<dbReference type="InterPro" id="IPR050327">
    <property type="entry name" value="Proton-linked_MCT"/>
</dbReference>
<gene>
    <name evidence="6" type="ORF">BTO15_13670</name>
</gene>
<evidence type="ECO:0000256" key="1">
    <source>
        <dbReference type="ARBA" id="ARBA00022692"/>
    </source>
</evidence>
<dbReference type="InterPro" id="IPR036259">
    <property type="entry name" value="MFS_trans_sf"/>
</dbReference>
<dbReference type="Proteomes" id="UP000232721">
    <property type="component" value="Chromosome"/>
</dbReference>
<proteinExistence type="predicted"/>
<organism evidence="6 7">
    <name type="scientific">Polaribacter sejongensis</name>
    <dbReference type="NCBI Taxonomy" id="985043"/>
    <lineage>
        <taxon>Bacteria</taxon>
        <taxon>Pseudomonadati</taxon>
        <taxon>Bacteroidota</taxon>
        <taxon>Flavobacteriia</taxon>
        <taxon>Flavobacteriales</taxon>
        <taxon>Flavobacteriaceae</taxon>
    </lineage>
</organism>
<feature type="transmembrane region" description="Helical" evidence="4">
    <location>
        <begin position="257"/>
        <end position="281"/>
    </location>
</feature>
<feature type="transmembrane region" description="Helical" evidence="4">
    <location>
        <begin position="124"/>
        <end position="146"/>
    </location>
</feature>
<accession>A0ABN5F7I5</accession>
<dbReference type="PROSITE" id="PS50850">
    <property type="entry name" value="MFS"/>
    <property type="match status" value="1"/>
</dbReference>
<dbReference type="Pfam" id="PF07690">
    <property type="entry name" value="MFS_1"/>
    <property type="match status" value="1"/>
</dbReference>
<evidence type="ECO:0000256" key="4">
    <source>
        <dbReference type="SAM" id="Phobius"/>
    </source>
</evidence>
<evidence type="ECO:0000259" key="5">
    <source>
        <dbReference type="PROSITE" id="PS50850"/>
    </source>
</evidence>
<keyword evidence="2 4" id="KW-1133">Transmembrane helix</keyword>
<feature type="transmembrane region" description="Helical" evidence="4">
    <location>
        <begin position="195"/>
        <end position="215"/>
    </location>
</feature>
<dbReference type="InterPro" id="IPR020846">
    <property type="entry name" value="MFS_dom"/>
</dbReference>
<evidence type="ECO:0000256" key="2">
    <source>
        <dbReference type="ARBA" id="ARBA00022989"/>
    </source>
</evidence>
<feature type="transmembrane region" description="Helical" evidence="4">
    <location>
        <begin position="89"/>
        <end position="112"/>
    </location>
</feature>
<feature type="transmembrane region" description="Helical" evidence="4">
    <location>
        <begin position="347"/>
        <end position="369"/>
    </location>
</feature>
<evidence type="ECO:0000313" key="6">
    <source>
        <dbReference type="EMBL" id="AUC23076.1"/>
    </source>
</evidence>
<feature type="transmembrane region" description="Helical" evidence="4">
    <location>
        <begin position="21"/>
        <end position="43"/>
    </location>
</feature>
<feature type="transmembrane region" description="Helical" evidence="4">
    <location>
        <begin position="381"/>
        <end position="400"/>
    </location>
</feature>
<evidence type="ECO:0000313" key="7">
    <source>
        <dbReference type="Proteomes" id="UP000232721"/>
    </source>
</evidence>
<dbReference type="RefSeq" id="WP_208889202.1">
    <property type="nucleotide sequence ID" value="NZ_CP019336.1"/>
</dbReference>
<dbReference type="InterPro" id="IPR011701">
    <property type="entry name" value="MFS"/>
</dbReference>
<keyword evidence="7" id="KW-1185">Reference proteome</keyword>
<sequence length="440" mass="49348">MKNENSFSFINPKKWPFFYGYVVLVFGSIGVLFSIPGQTVGVSVFTDPVKDALGLTRNQFSNAYLIGTLLSAFFVTKAGRLFDKFGARYVAFFAAFFLAVSLIIFSFAEGISDVLKLFLNTKSWFIPFVLLCVLFFLVRFCGQGVLTMASRNMVMMWFDKNRGKVNSISSITVSLGFSSSPILFNYLIDEKGWEVSWQILAVCLFIFSFLILQFYRNKPEDFGLIPDGFLSKKKTKKKNVEIIEVNFTLEEAKKTRAFWMFGLALAFNSFFTTGFTFHVISIFNTQGYDKTEAIAVFLPISIIAISVSTVANILSDYIAHKIYLFIMLFSGIIASIGLLVLDDAMGIYLLIIGLGTYSGLFAVVNAVTWPRYFGREYLGAITGKVMSFLVIASALAPSLFSYCFTSLGSYRYVSYVLIPFLVFLFIGSLSLKKPDKITDK</sequence>
<feature type="transmembrane region" description="Helical" evidence="4">
    <location>
        <begin position="63"/>
        <end position="82"/>
    </location>
</feature>
<dbReference type="Gene3D" id="1.20.1250.20">
    <property type="entry name" value="MFS general substrate transporter like domains"/>
    <property type="match status" value="2"/>
</dbReference>
<dbReference type="PANTHER" id="PTHR11360:SF308">
    <property type="entry name" value="BLL3089 PROTEIN"/>
    <property type="match status" value="1"/>
</dbReference>
<feature type="domain" description="Major facilitator superfamily (MFS) profile" evidence="5">
    <location>
        <begin position="22"/>
        <end position="436"/>
    </location>
</feature>
<protein>
    <submittedName>
        <fullName evidence="6">MFS transporter</fullName>
    </submittedName>
</protein>
<keyword evidence="3 4" id="KW-0472">Membrane</keyword>
<feature type="transmembrane region" description="Helical" evidence="4">
    <location>
        <begin position="322"/>
        <end position="341"/>
    </location>
</feature>